<keyword evidence="2" id="KW-1185">Reference proteome</keyword>
<proteinExistence type="predicted"/>
<sequence>MADVRKKKFCILDPYNKKCLAPSRMKFNTFVGYVISRMSFDCAIYVMKCLEIIEPENIKRGRYDWDNWTQAEVDHFRVEYASQILFDEINSDRDIAIRKSEAIRLSKPSATLLSPYCQIDSNNFDTD</sequence>
<accession>A0A445EKE6</accession>
<dbReference type="AlphaFoldDB" id="A0A445EKE6"/>
<gene>
    <name evidence="1" type="ORF">Ahy_A01g000438</name>
</gene>
<name>A0A445EKE6_ARAHY</name>
<dbReference type="EMBL" id="SDMP01000001">
    <property type="protein sequence ID" value="RYR75851.1"/>
    <property type="molecule type" value="Genomic_DNA"/>
</dbReference>
<protein>
    <recommendedName>
        <fullName evidence="3">Ubiquitin-like protease family profile domain-containing protein</fullName>
    </recommendedName>
</protein>
<evidence type="ECO:0000313" key="2">
    <source>
        <dbReference type="Proteomes" id="UP000289738"/>
    </source>
</evidence>
<dbReference type="Proteomes" id="UP000289738">
    <property type="component" value="Chromosome A01"/>
</dbReference>
<comment type="caution">
    <text evidence="1">The sequence shown here is derived from an EMBL/GenBank/DDBJ whole genome shotgun (WGS) entry which is preliminary data.</text>
</comment>
<evidence type="ECO:0008006" key="3">
    <source>
        <dbReference type="Google" id="ProtNLM"/>
    </source>
</evidence>
<organism evidence="1 2">
    <name type="scientific">Arachis hypogaea</name>
    <name type="common">Peanut</name>
    <dbReference type="NCBI Taxonomy" id="3818"/>
    <lineage>
        <taxon>Eukaryota</taxon>
        <taxon>Viridiplantae</taxon>
        <taxon>Streptophyta</taxon>
        <taxon>Embryophyta</taxon>
        <taxon>Tracheophyta</taxon>
        <taxon>Spermatophyta</taxon>
        <taxon>Magnoliopsida</taxon>
        <taxon>eudicotyledons</taxon>
        <taxon>Gunneridae</taxon>
        <taxon>Pentapetalae</taxon>
        <taxon>rosids</taxon>
        <taxon>fabids</taxon>
        <taxon>Fabales</taxon>
        <taxon>Fabaceae</taxon>
        <taxon>Papilionoideae</taxon>
        <taxon>50 kb inversion clade</taxon>
        <taxon>dalbergioids sensu lato</taxon>
        <taxon>Dalbergieae</taxon>
        <taxon>Pterocarpus clade</taxon>
        <taxon>Arachis</taxon>
    </lineage>
</organism>
<evidence type="ECO:0000313" key="1">
    <source>
        <dbReference type="EMBL" id="RYR75851.1"/>
    </source>
</evidence>
<reference evidence="1 2" key="1">
    <citation type="submission" date="2019-01" db="EMBL/GenBank/DDBJ databases">
        <title>Sequencing of cultivated peanut Arachis hypogaea provides insights into genome evolution and oil improvement.</title>
        <authorList>
            <person name="Chen X."/>
        </authorList>
    </citation>
    <scope>NUCLEOTIDE SEQUENCE [LARGE SCALE GENOMIC DNA]</scope>
    <source>
        <strain evidence="2">cv. Fuhuasheng</strain>
        <tissue evidence="1">Leaves</tissue>
    </source>
</reference>